<evidence type="ECO:0000256" key="4">
    <source>
        <dbReference type="SAM" id="MobiDB-lite"/>
    </source>
</evidence>
<feature type="region of interest" description="Disordered" evidence="4">
    <location>
        <begin position="1"/>
        <end position="445"/>
    </location>
</feature>
<reference evidence="6" key="2">
    <citation type="submission" date="2022-10" db="EMBL/GenBank/DDBJ databases">
        <authorList>
            <consortium name="ENA_rothamsted_submissions"/>
            <consortium name="culmorum"/>
            <person name="King R."/>
        </authorList>
    </citation>
    <scope>NUCLEOTIDE SEQUENCE</scope>
</reference>
<organism evidence="6 7">
    <name type="scientific">Phaedon cochleariae</name>
    <name type="common">Mustard beetle</name>
    <dbReference type="NCBI Taxonomy" id="80249"/>
    <lineage>
        <taxon>Eukaryota</taxon>
        <taxon>Metazoa</taxon>
        <taxon>Ecdysozoa</taxon>
        <taxon>Arthropoda</taxon>
        <taxon>Hexapoda</taxon>
        <taxon>Insecta</taxon>
        <taxon>Pterygota</taxon>
        <taxon>Neoptera</taxon>
        <taxon>Endopterygota</taxon>
        <taxon>Coleoptera</taxon>
        <taxon>Polyphaga</taxon>
        <taxon>Cucujiformia</taxon>
        <taxon>Chrysomeloidea</taxon>
        <taxon>Chrysomelidae</taxon>
        <taxon>Chrysomelinae</taxon>
        <taxon>Chrysomelini</taxon>
        <taxon>Phaedon</taxon>
    </lineage>
</organism>
<evidence type="ECO:0000256" key="3">
    <source>
        <dbReference type="SAM" id="Coils"/>
    </source>
</evidence>
<protein>
    <recommendedName>
        <fullName evidence="5">RRM domain-containing protein</fullName>
    </recommendedName>
</protein>
<evidence type="ECO:0000256" key="2">
    <source>
        <dbReference type="PROSITE-ProRule" id="PRU00176"/>
    </source>
</evidence>
<dbReference type="GO" id="GO:0008380">
    <property type="term" value="P:RNA splicing"/>
    <property type="evidence" value="ECO:0007669"/>
    <property type="project" value="TreeGrafter"/>
</dbReference>
<feature type="region of interest" description="Disordered" evidence="4">
    <location>
        <begin position="661"/>
        <end position="734"/>
    </location>
</feature>
<dbReference type="PANTHER" id="PTHR46589">
    <property type="entry name" value="APOPTOTIC CHROMATIN CONDENSATION INDUCER IN THE NUCLEUS"/>
    <property type="match status" value="1"/>
</dbReference>
<feature type="region of interest" description="Disordered" evidence="4">
    <location>
        <begin position="486"/>
        <end position="530"/>
    </location>
</feature>
<gene>
    <name evidence="6" type="ORF">PHAECO_LOCUS12624</name>
</gene>
<feature type="coiled-coil region" evidence="3">
    <location>
        <begin position="764"/>
        <end position="794"/>
    </location>
</feature>
<dbReference type="AlphaFoldDB" id="A0A9P0DW72"/>
<feature type="compositionally biased region" description="Basic and acidic residues" evidence="4">
    <location>
        <begin position="211"/>
        <end position="231"/>
    </location>
</feature>
<dbReference type="InterPro" id="IPR032552">
    <property type="entry name" value="RSB_motif"/>
</dbReference>
<feature type="compositionally biased region" description="Basic and acidic residues" evidence="4">
    <location>
        <begin position="245"/>
        <end position="263"/>
    </location>
</feature>
<dbReference type="Proteomes" id="UP001153737">
    <property type="component" value="Chromosome 9"/>
</dbReference>
<dbReference type="GO" id="GO:0071011">
    <property type="term" value="C:precatalytic spliceosome"/>
    <property type="evidence" value="ECO:0007669"/>
    <property type="project" value="TreeGrafter"/>
</dbReference>
<feature type="compositionally biased region" description="Polar residues" evidence="4">
    <location>
        <begin position="145"/>
        <end position="167"/>
    </location>
</feature>
<feature type="compositionally biased region" description="Basic and acidic residues" evidence="4">
    <location>
        <begin position="12"/>
        <end position="25"/>
    </location>
</feature>
<dbReference type="Gene3D" id="3.30.70.330">
    <property type="match status" value="1"/>
</dbReference>
<proteinExistence type="predicted"/>
<dbReference type="GO" id="GO:0061574">
    <property type="term" value="C:ASAP complex"/>
    <property type="evidence" value="ECO:0007669"/>
    <property type="project" value="TreeGrafter"/>
</dbReference>
<feature type="compositionally biased region" description="Polar residues" evidence="4">
    <location>
        <begin position="85"/>
        <end position="106"/>
    </location>
</feature>
<dbReference type="InterPro" id="IPR034257">
    <property type="entry name" value="Acinus_RRM"/>
</dbReference>
<dbReference type="Pfam" id="PF16294">
    <property type="entry name" value="RSB_motif"/>
    <property type="match status" value="1"/>
</dbReference>
<feature type="compositionally biased region" description="Polar residues" evidence="4">
    <location>
        <begin position="232"/>
        <end position="244"/>
    </location>
</feature>
<feature type="compositionally biased region" description="Basic and acidic residues" evidence="4">
    <location>
        <begin position="486"/>
        <end position="527"/>
    </location>
</feature>
<feature type="compositionally biased region" description="Basic and acidic residues" evidence="4">
    <location>
        <begin position="278"/>
        <end position="300"/>
    </location>
</feature>
<evidence type="ECO:0000256" key="1">
    <source>
        <dbReference type="ARBA" id="ARBA00022884"/>
    </source>
</evidence>
<dbReference type="PANTHER" id="PTHR46589:SF1">
    <property type="entry name" value="APOPTOTIC CHROMATIN CONDENSATION INDUCER IN THE NUCLEUS"/>
    <property type="match status" value="1"/>
</dbReference>
<keyword evidence="1 2" id="KW-0694">RNA-binding</keyword>
<feature type="compositionally biased region" description="Basic and acidic residues" evidence="4">
    <location>
        <begin position="337"/>
        <end position="356"/>
    </location>
</feature>
<dbReference type="EMBL" id="OU896715">
    <property type="protein sequence ID" value="CAH1183614.1"/>
    <property type="molecule type" value="Genomic_DNA"/>
</dbReference>
<name>A0A9P0DW72_PHACE</name>
<feature type="compositionally biased region" description="Basic and acidic residues" evidence="4">
    <location>
        <begin position="168"/>
        <end position="196"/>
    </location>
</feature>
<dbReference type="InterPro" id="IPR012677">
    <property type="entry name" value="Nucleotide-bd_a/b_plait_sf"/>
</dbReference>
<dbReference type="InterPro" id="IPR052793">
    <property type="entry name" value="EJC-associated_protein"/>
</dbReference>
<feature type="compositionally biased region" description="Basic and acidic residues" evidence="4">
    <location>
        <begin position="129"/>
        <end position="144"/>
    </location>
</feature>
<feature type="domain" description="RRM" evidence="5">
    <location>
        <begin position="563"/>
        <end position="640"/>
    </location>
</feature>
<feature type="compositionally biased region" description="Basic and acidic residues" evidence="4">
    <location>
        <begin position="107"/>
        <end position="121"/>
    </location>
</feature>
<dbReference type="InterPro" id="IPR035979">
    <property type="entry name" value="RBD_domain_sf"/>
</dbReference>
<keyword evidence="3" id="KW-0175">Coiled coil</keyword>
<feature type="compositionally biased region" description="Basic and acidic residues" evidence="4">
    <location>
        <begin position="661"/>
        <end position="700"/>
    </location>
</feature>
<dbReference type="OrthoDB" id="5348404at2759"/>
<feature type="compositionally biased region" description="Polar residues" evidence="4">
    <location>
        <begin position="425"/>
        <end position="435"/>
    </location>
</feature>
<feature type="compositionally biased region" description="Basic residues" evidence="4">
    <location>
        <begin position="701"/>
        <end position="718"/>
    </location>
</feature>
<keyword evidence="7" id="KW-1185">Reference proteome</keyword>
<accession>A0A9P0DW72</accession>
<dbReference type="CDD" id="cd12432">
    <property type="entry name" value="RRM_ACINU"/>
    <property type="match status" value="1"/>
</dbReference>
<dbReference type="GO" id="GO:0003723">
    <property type="term" value="F:RNA binding"/>
    <property type="evidence" value="ECO:0007669"/>
    <property type="project" value="UniProtKB-UniRule"/>
</dbReference>
<sequence>MRRKSSRYLNKSVDKSETDSPHKTSENSSNTRSSRRHKRSPSMSKNEVEDKTPMNSQNDGVELVGTVDEQISPDRSTVDIVNMPSPVSDSNSKLLESKNITESQQECDIKEDKEINQEVKGKSKGKNKTKFDHSRNEIGPKTENDNVQDISESPPNDNECTQNSVDSTQKDPQKPEIIEHRDTEMQIEKEQQKMELDTFESEYVDNTTVSKTEEVIESKENREDAEIEERSTTPALPNTTMDKNATSEDKPGTVEHEGILEKGSRKRITLKRLPPQNQDEHSKNQVSSSEERSVIKDKTSKRITLKRQTIDDIPASDNVLKSTDPVRRSSLNVTTHGNERRLSSQSEEQNHHDPVRRSSLNETTLKDKRRLSSQSEEQVHKDVGSRSSVDETAHEDKKRLSSQSEEHNNHEDVANKPLKRVKLNRNVSLESQGTETAKRSGKQPWGRSEWLNKLSATMYKIDVDSIKTVCPSVEFLKESEIKLKTAPRERIKSESSEIVKRKLSLEKSEDESEKHNSESESVEEPKIDPNPNIIALNRKISIVDDTASKMRPPASPAKNPKSEILFISNLVRPFTVKQLKELLERTGKIQEDGFWTDRIKSKCYARYESEEEAEATRNALHGVSWPIGNGKQLVIDFATEEDMQKARNPVPAVPVVPEILPEKENRFQEPDKLEIRHREQEVEEKRHHETGRDRSREETRRRHSRSRSRERIRRHSRRSYTPEVLMKKKPKKEEVPQKLMDDLFLKTKATPSIYWQPLCPQEIALKQQQRLVRMEEHKRRIEETRTRLRDVRRAPFRRR</sequence>
<evidence type="ECO:0000313" key="7">
    <source>
        <dbReference type="Proteomes" id="UP001153737"/>
    </source>
</evidence>
<evidence type="ECO:0000259" key="5">
    <source>
        <dbReference type="PROSITE" id="PS50102"/>
    </source>
</evidence>
<dbReference type="SUPFAM" id="SSF54928">
    <property type="entry name" value="RNA-binding domain, RBD"/>
    <property type="match status" value="1"/>
</dbReference>
<evidence type="ECO:0000313" key="6">
    <source>
        <dbReference type="EMBL" id="CAH1183614.1"/>
    </source>
</evidence>
<reference evidence="6" key="1">
    <citation type="submission" date="2022-01" db="EMBL/GenBank/DDBJ databases">
        <authorList>
            <person name="King R."/>
        </authorList>
    </citation>
    <scope>NUCLEOTIDE SEQUENCE</scope>
</reference>
<dbReference type="PROSITE" id="PS50102">
    <property type="entry name" value="RRM"/>
    <property type="match status" value="1"/>
</dbReference>
<dbReference type="InterPro" id="IPR000504">
    <property type="entry name" value="RRM_dom"/>
</dbReference>
<feature type="compositionally biased region" description="Basic and acidic residues" evidence="4">
    <location>
        <begin position="377"/>
        <end position="414"/>
    </location>
</feature>